<organism evidence="2 3">
    <name type="scientific">Metallosphaera yellowstonensis MK1</name>
    <dbReference type="NCBI Taxonomy" id="671065"/>
    <lineage>
        <taxon>Archaea</taxon>
        <taxon>Thermoproteota</taxon>
        <taxon>Thermoprotei</taxon>
        <taxon>Sulfolobales</taxon>
        <taxon>Sulfolobaceae</taxon>
        <taxon>Metallosphaera</taxon>
    </lineage>
</organism>
<reference evidence="2 3" key="1">
    <citation type="submission" date="2012-01" db="EMBL/GenBank/DDBJ databases">
        <title>Improved High-Quality Draft sequence of Metallosphaera yellowstonensis MK1.</title>
        <authorList>
            <consortium name="US DOE Joint Genome Institute"/>
            <person name="Lucas S."/>
            <person name="Han J."/>
            <person name="Cheng J.-F."/>
            <person name="Goodwin L."/>
            <person name="Pitluck S."/>
            <person name="Peters L."/>
            <person name="Teshima H."/>
            <person name="Detter J.C."/>
            <person name="Han C."/>
            <person name="Tapia R."/>
            <person name="Land M."/>
            <person name="Hauser L."/>
            <person name="Kyrpides N."/>
            <person name="Kozubal M."/>
            <person name="Macur R.E."/>
            <person name="Jay Z."/>
            <person name="Inskeep W."/>
            <person name="Woyke T."/>
        </authorList>
    </citation>
    <scope>NUCLEOTIDE SEQUENCE [LARGE SCALE GENOMIC DNA]</scope>
    <source>
        <strain evidence="2 3">MK1</strain>
    </source>
</reference>
<gene>
    <name evidence="2" type="ORF">MetMK1DRAFT_00021350</name>
</gene>
<protein>
    <submittedName>
        <fullName evidence="2">Uncharacterized protein</fullName>
    </submittedName>
</protein>
<sequence>MKGLSNTISVIILIFIILTVMIPIMFYIQNISQSSSVSQFIVNNYEYLHNLQISQVKTGHPSIFYNGSTIYLIYANGTFEPLSNLTIIGILYLNQNGVWVNITSIKYPLVVSEGQTINLPGYVNDRPIIIITSLGNIFFLQPGSSIGPFSTGGKGGLEILAQISNSTISPISVSTNVTTNIYGKFENFTTPAAFPNQTGSFQAKVPQYVFYENSKGQVISGVFHNWIILGKASVNSTNTVGIQVSLEGSPVVMVANYTPITAKVNLQITILGNSDNQINCPINVNINGKSYTINKGSAIIQIPAGFFNITVNTLQFNNTLQKYNGVIYHYVYDNITYNGKSYISTSVILFVPPNPSATPIVYIYYLNNFNYYRIYIYDYNPPGSVSLILNGTVYQYNNIYWIIGGKYSFDPTGIIFIYIYYGQSCQAQEVYINNTVYYYPNIPQYIIINGQTTIKVYYGDVGTACPL</sequence>
<evidence type="ECO:0000256" key="1">
    <source>
        <dbReference type="SAM" id="Phobius"/>
    </source>
</evidence>
<accession>H2C6F7</accession>
<name>H2C6F7_9CREN</name>
<evidence type="ECO:0000313" key="2">
    <source>
        <dbReference type="EMBL" id="EHP69384.1"/>
    </source>
</evidence>
<keyword evidence="3" id="KW-1185">Reference proteome</keyword>
<dbReference type="RefSeq" id="WP_009073389.1">
    <property type="nucleotide sequence ID" value="NZ_JH597768.1"/>
</dbReference>
<keyword evidence="1" id="KW-0812">Transmembrane</keyword>
<dbReference type="HOGENOM" id="CLU_583459_0_0_2"/>
<dbReference type="eggNOG" id="arCOG06002">
    <property type="taxonomic scope" value="Archaea"/>
</dbReference>
<dbReference type="OrthoDB" id="34679at2157"/>
<feature type="transmembrane region" description="Helical" evidence="1">
    <location>
        <begin position="7"/>
        <end position="28"/>
    </location>
</feature>
<dbReference type="EMBL" id="JH597768">
    <property type="protein sequence ID" value="EHP69384.1"/>
    <property type="molecule type" value="Genomic_DNA"/>
</dbReference>
<keyword evidence="1" id="KW-0472">Membrane</keyword>
<evidence type="ECO:0000313" key="3">
    <source>
        <dbReference type="Proteomes" id="UP000003980"/>
    </source>
</evidence>
<dbReference type="AlphaFoldDB" id="H2C6F7"/>
<proteinExistence type="predicted"/>
<keyword evidence="1" id="KW-1133">Transmembrane helix</keyword>
<dbReference type="STRING" id="671065.MetMK1DRAFT_00021350"/>
<dbReference type="Proteomes" id="UP000003980">
    <property type="component" value="Unassembled WGS sequence"/>
</dbReference>